<comment type="caution">
    <text evidence="1">The sequence shown here is derived from an EMBL/GenBank/DDBJ whole genome shotgun (WGS) entry which is preliminary data.</text>
</comment>
<name>A0ABS5GNW1_9GAMM</name>
<dbReference type="Proteomes" id="UP000675653">
    <property type="component" value="Unassembled WGS sequence"/>
</dbReference>
<dbReference type="EMBL" id="JAGRZL010000015">
    <property type="protein sequence ID" value="MBR7628824.1"/>
    <property type="molecule type" value="Genomic_DNA"/>
</dbReference>
<evidence type="ECO:0008006" key="3">
    <source>
        <dbReference type="Google" id="ProtNLM"/>
    </source>
</evidence>
<keyword evidence="2" id="KW-1185">Reference proteome</keyword>
<sequence>MARLTFPIFIHLWETTSSVAIMKMLAEQAERNVELAIKEAELPGAVMEGKYSDEVTNEYGINYEFMQTYYTCGSCIGHDYDEVKSEYIHLITQLTRRSAFLTIFGLFEDRMGKCLELMKKLSGYTGEMKGGVIEKTHFILKEVIGGENIADVDHLTVIRNVMAHSDGVAYDYKSISTTKSKKNDRQKRLLRAIRRAEAENAGISVNYLNHVLMNERFLMYTVDEIQRYVNNVEAAVQTYYKNESDSPL</sequence>
<evidence type="ECO:0000313" key="2">
    <source>
        <dbReference type="Proteomes" id="UP000675653"/>
    </source>
</evidence>
<evidence type="ECO:0000313" key="1">
    <source>
        <dbReference type="EMBL" id="MBR7628824.1"/>
    </source>
</evidence>
<accession>A0ABS5GNW1</accession>
<proteinExistence type="predicted"/>
<gene>
    <name evidence="1" type="ORF">KAT72_07205</name>
</gene>
<organism evidence="1 2">
    <name type="scientific">Aeromonas popoffii</name>
    <dbReference type="NCBI Taxonomy" id="70856"/>
    <lineage>
        <taxon>Bacteria</taxon>
        <taxon>Pseudomonadati</taxon>
        <taxon>Pseudomonadota</taxon>
        <taxon>Gammaproteobacteria</taxon>
        <taxon>Aeromonadales</taxon>
        <taxon>Aeromonadaceae</taxon>
        <taxon>Aeromonas</taxon>
    </lineage>
</organism>
<protein>
    <recommendedName>
        <fullName evidence="3">Cthe-2314-like HEPN domain-containing protein</fullName>
    </recommendedName>
</protein>
<dbReference type="RefSeq" id="WP_212513170.1">
    <property type="nucleotide sequence ID" value="NZ_CAWQDX010000036.1"/>
</dbReference>
<reference evidence="1 2" key="1">
    <citation type="submission" date="2021-04" db="EMBL/GenBank/DDBJ databases">
        <title>Draft Genome of Aeromonas popoffii ID682, isolated from a natural water source in Idaho.</title>
        <authorList>
            <person name="Testerman T."/>
            <person name="Graf J."/>
        </authorList>
    </citation>
    <scope>NUCLEOTIDE SEQUENCE [LARGE SCALE GENOMIC DNA]</scope>
    <source>
        <strain evidence="1 2">ID682</strain>
    </source>
</reference>